<feature type="domain" description="G-protein coupled receptors family 1 profile" evidence="8">
    <location>
        <begin position="34"/>
        <end position="208"/>
    </location>
</feature>
<dbReference type="OMA" id="LAPLFQM"/>
<keyword evidence="5" id="KW-0297">G-protein coupled receptor</keyword>
<reference evidence="10" key="1">
    <citation type="submission" date="2015-02" db="EMBL/GenBank/DDBJ databases">
        <title>Genome sequencing for Strongylocentrotus purpuratus.</title>
        <authorList>
            <person name="Murali S."/>
            <person name="Liu Y."/>
            <person name="Vee V."/>
            <person name="English A."/>
            <person name="Wang M."/>
            <person name="Skinner E."/>
            <person name="Han Y."/>
            <person name="Muzny D.M."/>
            <person name="Worley K.C."/>
            <person name="Gibbs R.A."/>
        </authorList>
    </citation>
    <scope>NUCLEOTIDE SEQUENCE</scope>
</reference>
<dbReference type="Pfam" id="PF00001">
    <property type="entry name" value="7tm_1"/>
    <property type="match status" value="1"/>
</dbReference>
<dbReference type="AlphaFoldDB" id="A0A7M7NJ82"/>
<dbReference type="CDD" id="cd00637">
    <property type="entry name" value="7tm_classA_rhodopsin-like"/>
    <property type="match status" value="1"/>
</dbReference>
<evidence type="ECO:0000256" key="6">
    <source>
        <dbReference type="SAM" id="MobiDB-lite"/>
    </source>
</evidence>
<evidence type="ECO:0000256" key="1">
    <source>
        <dbReference type="ARBA" id="ARBA00004370"/>
    </source>
</evidence>
<sequence>MNVTLGKKTIENNRTPVDPIGISLLCIGIIGITGNLICVAILRRHSFRNHTNWLIANQALVDCLASSFLVASEITRLAGLEPSDTNHFAAILLCKFWKSLAVVFGAYAISTFNLVALSIERYLAVVYPIWYLAHFKRRAVYILAVLTWLLAPLFQMINAILHNRVTDKRKCLYVPTYNHLLIVLFLWEYFIPVSIMTFSFMAILKRFRHLNRVANDRVNGFPHSRQCTPTPSPCASGQSITPSVVTYVARAEANRDRPKSTINIEESPTDVPRRDGELESTEEATPKVTIKNAKPATNGVLQRRNTTKVLLRYVPGSAFGQSFGMGKDTTKSELTGTMTSVNLTKPSFRAGQAGSE</sequence>
<dbReference type="PANTHER" id="PTHR45698:SF1">
    <property type="entry name" value="TRACE AMINE-ASSOCIATED RECEPTOR 13C-LIKE"/>
    <property type="match status" value="1"/>
</dbReference>
<dbReference type="InterPro" id="IPR017452">
    <property type="entry name" value="GPCR_Rhodpsn_7TM"/>
</dbReference>
<comment type="subcellular location">
    <subcellularLocation>
        <location evidence="1">Membrane</location>
    </subcellularLocation>
</comment>
<dbReference type="GeneID" id="100891129"/>
<feature type="transmembrane region" description="Helical" evidence="7">
    <location>
        <begin position="99"/>
        <end position="119"/>
    </location>
</feature>
<evidence type="ECO:0000256" key="5">
    <source>
        <dbReference type="RuleBase" id="RU000688"/>
    </source>
</evidence>
<organism evidence="9 10">
    <name type="scientific">Strongylocentrotus purpuratus</name>
    <name type="common">Purple sea urchin</name>
    <dbReference type="NCBI Taxonomy" id="7668"/>
    <lineage>
        <taxon>Eukaryota</taxon>
        <taxon>Metazoa</taxon>
        <taxon>Echinodermata</taxon>
        <taxon>Eleutherozoa</taxon>
        <taxon>Echinozoa</taxon>
        <taxon>Echinoidea</taxon>
        <taxon>Euechinoidea</taxon>
        <taxon>Echinacea</taxon>
        <taxon>Camarodonta</taxon>
        <taxon>Echinidea</taxon>
        <taxon>Strongylocentrotidae</taxon>
        <taxon>Strongylocentrotus</taxon>
    </lineage>
</organism>
<dbReference type="KEGG" id="spu:100891129"/>
<evidence type="ECO:0000313" key="9">
    <source>
        <dbReference type="EnsemblMetazoa" id="XP_030837304"/>
    </source>
</evidence>
<dbReference type="GO" id="GO:0004930">
    <property type="term" value="F:G protein-coupled receptor activity"/>
    <property type="evidence" value="ECO:0007669"/>
    <property type="project" value="UniProtKB-KW"/>
</dbReference>
<dbReference type="GO" id="GO:0016020">
    <property type="term" value="C:membrane"/>
    <property type="evidence" value="ECO:0007669"/>
    <property type="project" value="UniProtKB-SubCell"/>
</dbReference>
<dbReference type="PANTHER" id="PTHR45698">
    <property type="entry name" value="TRACE AMINE-ASSOCIATED RECEPTOR 19N-RELATED"/>
    <property type="match status" value="1"/>
</dbReference>
<reference evidence="9" key="2">
    <citation type="submission" date="2021-01" db="UniProtKB">
        <authorList>
            <consortium name="EnsemblMetazoa"/>
        </authorList>
    </citation>
    <scope>IDENTIFICATION</scope>
</reference>
<keyword evidence="5" id="KW-0807">Transducer</keyword>
<evidence type="ECO:0000313" key="10">
    <source>
        <dbReference type="Proteomes" id="UP000007110"/>
    </source>
</evidence>
<keyword evidence="10" id="KW-1185">Reference proteome</keyword>
<feature type="transmembrane region" description="Helical" evidence="7">
    <location>
        <begin position="20"/>
        <end position="42"/>
    </location>
</feature>
<dbReference type="EnsemblMetazoa" id="XM_030981444">
    <property type="protein sequence ID" value="XP_030837304"/>
    <property type="gene ID" value="LOC100891129"/>
</dbReference>
<keyword evidence="4 7" id="KW-0472">Membrane</keyword>
<feature type="compositionally biased region" description="Polar residues" evidence="6">
    <location>
        <begin position="332"/>
        <end position="345"/>
    </location>
</feature>
<evidence type="ECO:0000256" key="4">
    <source>
        <dbReference type="ARBA" id="ARBA00023136"/>
    </source>
</evidence>
<feature type="region of interest" description="Disordered" evidence="6">
    <location>
        <begin position="256"/>
        <end position="285"/>
    </location>
</feature>
<dbReference type="PROSITE" id="PS50262">
    <property type="entry name" value="G_PROTEIN_RECEP_F1_2"/>
    <property type="match status" value="1"/>
</dbReference>
<evidence type="ECO:0000259" key="8">
    <source>
        <dbReference type="PROSITE" id="PS50262"/>
    </source>
</evidence>
<dbReference type="InParanoid" id="A0A7M7NJ82"/>
<protein>
    <recommendedName>
        <fullName evidence="8">G-protein coupled receptors family 1 profile domain-containing protein</fullName>
    </recommendedName>
</protein>
<evidence type="ECO:0000256" key="7">
    <source>
        <dbReference type="SAM" id="Phobius"/>
    </source>
</evidence>
<evidence type="ECO:0000256" key="2">
    <source>
        <dbReference type="ARBA" id="ARBA00022692"/>
    </source>
</evidence>
<dbReference type="Proteomes" id="UP000007110">
    <property type="component" value="Unassembled WGS sequence"/>
</dbReference>
<keyword evidence="3 7" id="KW-1133">Transmembrane helix</keyword>
<dbReference type="SUPFAM" id="SSF81321">
    <property type="entry name" value="Family A G protein-coupled receptor-like"/>
    <property type="match status" value="1"/>
</dbReference>
<name>A0A7M7NJ82_STRPU</name>
<dbReference type="PROSITE" id="PS00237">
    <property type="entry name" value="G_PROTEIN_RECEP_F1_1"/>
    <property type="match status" value="1"/>
</dbReference>
<feature type="transmembrane region" description="Helical" evidence="7">
    <location>
        <begin position="140"/>
        <end position="161"/>
    </location>
</feature>
<feature type="region of interest" description="Disordered" evidence="6">
    <location>
        <begin position="324"/>
        <end position="356"/>
    </location>
</feature>
<accession>A0A7M7NJ82</accession>
<keyword evidence="5" id="KW-0675">Receptor</keyword>
<dbReference type="Gene3D" id="1.20.1070.10">
    <property type="entry name" value="Rhodopsin 7-helix transmembrane proteins"/>
    <property type="match status" value="1"/>
</dbReference>
<comment type="similarity">
    <text evidence="5">Belongs to the G-protein coupled receptor 1 family.</text>
</comment>
<dbReference type="InterPro" id="IPR000276">
    <property type="entry name" value="GPCR_Rhodpsn"/>
</dbReference>
<evidence type="ECO:0000256" key="3">
    <source>
        <dbReference type="ARBA" id="ARBA00022989"/>
    </source>
</evidence>
<feature type="transmembrane region" description="Helical" evidence="7">
    <location>
        <begin position="181"/>
        <end position="204"/>
    </location>
</feature>
<dbReference type="OrthoDB" id="6091802at2759"/>
<dbReference type="RefSeq" id="XP_030837304.1">
    <property type="nucleotide sequence ID" value="XM_030981444.1"/>
</dbReference>
<proteinExistence type="inferred from homology"/>
<dbReference type="PRINTS" id="PR00237">
    <property type="entry name" value="GPCRRHODOPSN"/>
</dbReference>
<keyword evidence="2 5" id="KW-0812">Transmembrane</keyword>